<dbReference type="AlphaFoldDB" id="A0A4C1ZVH4"/>
<proteinExistence type="predicted"/>
<accession>A0A4C1ZVH4</accession>
<dbReference type="Proteomes" id="UP000299102">
    <property type="component" value="Unassembled WGS sequence"/>
</dbReference>
<keyword evidence="2" id="KW-1185">Reference proteome</keyword>
<evidence type="ECO:0000313" key="2">
    <source>
        <dbReference type="Proteomes" id="UP000299102"/>
    </source>
</evidence>
<name>A0A4C1ZVH4_EUMVA</name>
<comment type="caution">
    <text evidence="1">The sequence shown here is derived from an EMBL/GenBank/DDBJ whole genome shotgun (WGS) entry which is preliminary data.</text>
</comment>
<dbReference type="EMBL" id="BGZK01002316">
    <property type="protein sequence ID" value="GBP92861.1"/>
    <property type="molecule type" value="Genomic_DNA"/>
</dbReference>
<reference evidence="1 2" key="1">
    <citation type="journal article" date="2019" name="Commun. Biol.">
        <title>The bagworm genome reveals a unique fibroin gene that provides high tensile strength.</title>
        <authorList>
            <person name="Kono N."/>
            <person name="Nakamura H."/>
            <person name="Ohtoshi R."/>
            <person name="Tomita M."/>
            <person name="Numata K."/>
            <person name="Arakawa K."/>
        </authorList>
    </citation>
    <scope>NUCLEOTIDE SEQUENCE [LARGE SCALE GENOMIC DNA]</scope>
</reference>
<sequence>MQYRGRPSFDAVIQRAGRSLSGNTCIVTRPTGNWCAPRAALIKVSFLDDGGRGGRRPARAAGGRRARLTFTDFSQLETGHRPHSSRASYRTAALLGPPSVLGYQNIRVLDLHSSTLTQSRLETANGHRHRCADDVRN</sequence>
<evidence type="ECO:0000313" key="1">
    <source>
        <dbReference type="EMBL" id="GBP92861.1"/>
    </source>
</evidence>
<organism evidence="1 2">
    <name type="scientific">Eumeta variegata</name>
    <name type="common">Bagworm moth</name>
    <name type="synonym">Eumeta japonica</name>
    <dbReference type="NCBI Taxonomy" id="151549"/>
    <lineage>
        <taxon>Eukaryota</taxon>
        <taxon>Metazoa</taxon>
        <taxon>Ecdysozoa</taxon>
        <taxon>Arthropoda</taxon>
        <taxon>Hexapoda</taxon>
        <taxon>Insecta</taxon>
        <taxon>Pterygota</taxon>
        <taxon>Neoptera</taxon>
        <taxon>Endopterygota</taxon>
        <taxon>Lepidoptera</taxon>
        <taxon>Glossata</taxon>
        <taxon>Ditrysia</taxon>
        <taxon>Tineoidea</taxon>
        <taxon>Psychidae</taxon>
        <taxon>Oiketicinae</taxon>
        <taxon>Eumeta</taxon>
    </lineage>
</organism>
<gene>
    <name evidence="1" type="ORF">EVAR_54880_1</name>
</gene>
<protein>
    <submittedName>
        <fullName evidence="1">Uncharacterized protein</fullName>
    </submittedName>
</protein>